<keyword evidence="5 8" id="KW-0689">Ribosomal protein</keyword>
<dbReference type="Pfam" id="PF00281">
    <property type="entry name" value="Ribosomal_L5"/>
    <property type="match status" value="1"/>
</dbReference>
<dbReference type="GO" id="GO:0005840">
    <property type="term" value="C:ribosome"/>
    <property type="evidence" value="ECO:0007669"/>
    <property type="project" value="UniProtKB-KW"/>
</dbReference>
<feature type="compositionally biased region" description="Basic and acidic residues" evidence="9">
    <location>
        <begin position="16"/>
        <end position="33"/>
    </location>
</feature>
<dbReference type="PANTHER" id="PTHR11994">
    <property type="entry name" value="60S RIBOSOMAL PROTEIN L11-RELATED"/>
    <property type="match status" value="1"/>
</dbReference>
<dbReference type="InterPro" id="IPR031309">
    <property type="entry name" value="Ribosomal_uL5_C"/>
</dbReference>
<dbReference type="GO" id="GO:0019843">
    <property type="term" value="F:rRNA binding"/>
    <property type="evidence" value="ECO:0007669"/>
    <property type="project" value="UniProtKB-UniRule"/>
</dbReference>
<reference evidence="12 13" key="1">
    <citation type="submission" date="2020-03" db="EMBL/GenBank/DDBJ databases">
        <title>Genomic Encyclopedia of Type Strains, Phase IV (KMG-IV): sequencing the most valuable type-strain genomes for metagenomic binning, comparative biology and taxonomic classification.</title>
        <authorList>
            <person name="Goeker M."/>
        </authorList>
    </citation>
    <scope>NUCLEOTIDE SEQUENCE [LARGE SCALE GENOMIC DNA]</scope>
    <source>
        <strain evidence="12 13">DSM 19867</strain>
    </source>
</reference>
<dbReference type="GO" id="GO:0006412">
    <property type="term" value="P:translation"/>
    <property type="evidence" value="ECO:0007669"/>
    <property type="project" value="UniProtKB-UniRule"/>
</dbReference>
<feature type="region of interest" description="Disordered" evidence="9">
    <location>
        <begin position="1"/>
        <end position="33"/>
    </location>
</feature>
<comment type="similarity">
    <text evidence="1 8">Belongs to the universal ribosomal protein uL5 family.</text>
</comment>
<dbReference type="InterPro" id="IPR031310">
    <property type="entry name" value="Ribosomal_uL5_N"/>
</dbReference>
<dbReference type="GO" id="GO:0003735">
    <property type="term" value="F:structural constituent of ribosome"/>
    <property type="evidence" value="ECO:0007669"/>
    <property type="project" value="InterPro"/>
</dbReference>
<keyword evidence="3 8" id="KW-0699">rRNA-binding</keyword>
<dbReference type="HAMAP" id="MF_01333_B">
    <property type="entry name" value="Ribosomal_uL5_B"/>
    <property type="match status" value="1"/>
</dbReference>
<dbReference type="PROSITE" id="PS00358">
    <property type="entry name" value="RIBOSOMAL_L5"/>
    <property type="match status" value="1"/>
</dbReference>
<proteinExistence type="inferred from homology"/>
<evidence type="ECO:0000259" key="11">
    <source>
        <dbReference type="Pfam" id="PF00673"/>
    </source>
</evidence>
<dbReference type="Proteomes" id="UP000570514">
    <property type="component" value="Unassembled WGS sequence"/>
</dbReference>
<comment type="caution">
    <text evidence="12">The sequence shown here is derived from an EMBL/GenBank/DDBJ whole genome shotgun (WGS) entry which is preliminary data.</text>
</comment>
<dbReference type="SUPFAM" id="SSF55282">
    <property type="entry name" value="RL5-like"/>
    <property type="match status" value="1"/>
</dbReference>
<evidence type="ECO:0000259" key="10">
    <source>
        <dbReference type="Pfam" id="PF00281"/>
    </source>
</evidence>
<comment type="subunit">
    <text evidence="8">Part of the 50S ribosomal subunit; part of the 5S rRNA/L5/L18/L25 subcomplex. Contacts the 5S rRNA and the P site tRNA. Forms a bridge to the 30S subunit in the 70S ribosome.</text>
</comment>
<evidence type="ECO:0000256" key="7">
    <source>
        <dbReference type="ARBA" id="ARBA00035245"/>
    </source>
</evidence>
<keyword evidence="2 8" id="KW-0820">tRNA-binding</keyword>
<evidence type="ECO:0000256" key="5">
    <source>
        <dbReference type="ARBA" id="ARBA00022980"/>
    </source>
</evidence>
<dbReference type="InterPro" id="IPR002132">
    <property type="entry name" value="Ribosomal_uL5"/>
</dbReference>
<organism evidence="12 13">
    <name type="scientific">Rhizomicrobium palustre</name>
    <dbReference type="NCBI Taxonomy" id="189966"/>
    <lineage>
        <taxon>Bacteria</taxon>
        <taxon>Pseudomonadati</taxon>
        <taxon>Pseudomonadota</taxon>
        <taxon>Alphaproteobacteria</taxon>
        <taxon>Micropepsales</taxon>
        <taxon>Micropepsaceae</taxon>
        <taxon>Rhizomicrobium</taxon>
    </lineage>
</organism>
<sequence>MSDAGKKAPKGGNPIEKAKAEAKADKKAKKGADKAAGTQIAVGEIATDPNYIPRFKKRYNEVVRPALMKEFGYTNPLQVPKISKIVLNIGAGEGSQDTKKIQAAQNDLTAIAGQKAVITRAKKAISTFKITAGRPVGVKVTLRQDRMYEFLDRLVTMALPRQRDFRGLNGKSFDGRGNYALGLKEHIIFVEIDYDKTETVWGMDIIINTTAKTDEEAKALLKGFQFPFVN</sequence>
<dbReference type="GO" id="GO:1990904">
    <property type="term" value="C:ribonucleoprotein complex"/>
    <property type="evidence" value="ECO:0007669"/>
    <property type="project" value="UniProtKB-KW"/>
</dbReference>
<dbReference type="InterPro" id="IPR020929">
    <property type="entry name" value="Ribosomal_uL5_CS"/>
</dbReference>
<feature type="domain" description="Large ribosomal subunit protein uL5 C-terminal" evidence="11">
    <location>
        <begin position="135"/>
        <end position="228"/>
    </location>
</feature>
<dbReference type="Pfam" id="PF00673">
    <property type="entry name" value="Ribosomal_L5_C"/>
    <property type="match status" value="1"/>
</dbReference>
<dbReference type="Gene3D" id="3.30.1440.10">
    <property type="match status" value="1"/>
</dbReference>
<evidence type="ECO:0000256" key="8">
    <source>
        <dbReference type="HAMAP-Rule" id="MF_01333"/>
    </source>
</evidence>
<comment type="function">
    <text evidence="8">This is 1 of the proteins that bind and probably mediate the attachment of the 5S RNA into the large ribosomal subunit, where it forms part of the central protuberance. In the 70S ribosome it contacts protein S13 of the 30S subunit (bridge B1b), connecting the 2 subunits; this bridge is implicated in subunit movement. Contacts the P site tRNA; the 5S rRNA and some of its associated proteins might help stabilize positioning of ribosome-bound tRNAs.</text>
</comment>
<dbReference type="RefSeq" id="WP_167084687.1">
    <property type="nucleotide sequence ID" value="NZ_BAAADC010000001.1"/>
</dbReference>
<keyword evidence="13" id="KW-1185">Reference proteome</keyword>
<evidence type="ECO:0000256" key="2">
    <source>
        <dbReference type="ARBA" id="ARBA00022555"/>
    </source>
</evidence>
<evidence type="ECO:0000256" key="9">
    <source>
        <dbReference type="SAM" id="MobiDB-lite"/>
    </source>
</evidence>
<evidence type="ECO:0000313" key="12">
    <source>
        <dbReference type="EMBL" id="NIK90278.1"/>
    </source>
</evidence>
<dbReference type="NCBIfam" id="NF000585">
    <property type="entry name" value="PRK00010.1"/>
    <property type="match status" value="1"/>
</dbReference>
<evidence type="ECO:0000256" key="6">
    <source>
        <dbReference type="ARBA" id="ARBA00023274"/>
    </source>
</evidence>
<dbReference type="EMBL" id="JAASRM010000001">
    <property type="protein sequence ID" value="NIK90278.1"/>
    <property type="molecule type" value="Genomic_DNA"/>
</dbReference>
<dbReference type="InterPro" id="IPR020930">
    <property type="entry name" value="Ribosomal_uL5_bac-type"/>
</dbReference>
<evidence type="ECO:0000256" key="3">
    <source>
        <dbReference type="ARBA" id="ARBA00022730"/>
    </source>
</evidence>
<feature type="domain" description="Large ribosomal subunit protein uL5 N-terminal" evidence="10">
    <location>
        <begin position="75"/>
        <end position="130"/>
    </location>
</feature>
<dbReference type="FunFam" id="3.30.1440.10:FF:000001">
    <property type="entry name" value="50S ribosomal protein L5"/>
    <property type="match status" value="1"/>
</dbReference>
<gene>
    <name evidence="8" type="primary">rplE</name>
    <name evidence="12" type="ORF">FHS83_003596</name>
</gene>
<evidence type="ECO:0000256" key="4">
    <source>
        <dbReference type="ARBA" id="ARBA00022884"/>
    </source>
</evidence>
<name>A0A846N2V9_9PROT</name>
<accession>A0A846N2V9</accession>
<keyword evidence="6 8" id="KW-0687">Ribonucleoprotein</keyword>
<dbReference type="GO" id="GO:0000049">
    <property type="term" value="F:tRNA binding"/>
    <property type="evidence" value="ECO:0007669"/>
    <property type="project" value="UniProtKB-UniRule"/>
</dbReference>
<dbReference type="AlphaFoldDB" id="A0A846N2V9"/>
<evidence type="ECO:0000256" key="1">
    <source>
        <dbReference type="ARBA" id="ARBA00008553"/>
    </source>
</evidence>
<evidence type="ECO:0000313" key="13">
    <source>
        <dbReference type="Proteomes" id="UP000570514"/>
    </source>
</evidence>
<protein>
    <recommendedName>
        <fullName evidence="7 8">Large ribosomal subunit protein uL5</fullName>
    </recommendedName>
</protein>
<keyword evidence="4 8" id="KW-0694">RNA-binding</keyword>
<dbReference type="InterPro" id="IPR022803">
    <property type="entry name" value="Ribosomal_uL5_dom_sf"/>
</dbReference>